<protein>
    <submittedName>
        <fullName evidence="1">Uncharacterized protein</fullName>
    </submittedName>
</protein>
<reference evidence="1" key="1">
    <citation type="journal article" date="2020" name="Stud. Mycol.">
        <title>101 Dothideomycetes genomes: a test case for predicting lifestyles and emergence of pathogens.</title>
        <authorList>
            <person name="Haridas S."/>
            <person name="Albert R."/>
            <person name="Binder M."/>
            <person name="Bloem J."/>
            <person name="Labutti K."/>
            <person name="Salamov A."/>
            <person name="Andreopoulos B."/>
            <person name="Baker S."/>
            <person name="Barry K."/>
            <person name="Bills G."/>
            <person name="Bluhm B."/>
            <person name="Cannon C."/>
            <person name="Castanera R."/>
            <person name="Culley D."/>
            <person name="Daum C."/>
            <person name="Ezra D."/>
            <person name="Gonzalez J."/>
            <person name="Henrissat B."/>
            <person name="Kuo A."/>
            <person name="Liang C."/>
            <person name="Lipzen A."/>
            <person name="Lutzoni F."/>
            <person name="Magnuson J."/>
            <person name="Mondo S."/>
            <person name="Nolan M."/>
            <person name="Ohm R."/>
            <person name="Pangilinan J."/>
            <person name="Park H.-J."/>
            <person name="Ramirez L."/>
            <person name="Alfaro M."/>
            <person name="Sun H."/>
            <person name="Tritt A."/>
            <person name="Yoshinaga Y."/>
            <person name="Zwiers L.-H."/>
            <person name="Turgeon B."/>
            <person name="Goodwin S."/>
            <person name="Spatafora J."/>
            <person name="Crous P."/>
            <person name="Grigoriev I."/>
        </authorList>
    </citation>
    <scope>NUCLEOTIDE SEQUENCE</scope>
    <source>
        <strain evidence="1">CBS 207.26</strain>
    </source>
</reference>
<dbReference type="OrthoDB" id="5428705at2759"/>
<sequence>QLKRPFHLNIADGTEFRGGPVTSYITAKLRINNYTEIIRLFATTLGSHSIVLGVYWLRRHNLQID</sequence>
<proteinExistence type="predicted"/>
<organism evidence="1 2">
    <name type="scientific">Zopfia rhizophila CBS 207.26</name>
    <dbReference type="NCBI Taxonomy" id="1314779"/>
    <lineage>
        <taxon>Eukaryota</taxon>
        <taxon>Fungi</taxon>
        <taxon>Dikarya</taxon>
        <taxon>Ascomycota</taxon>
        <taxon>Pezizomycotina</taxon>
        <taxon>Dothideomycetes</taxon>
        <taxon>Dothideomycetes incertae sedis</taxon>
        <taxon>Zopfiaceae</taxon>
        <taxon>Zopfia</taxon>
    </lineage>
</organism>
<accession>A0A6A6DFF9</accession>
<gene>
    <name evidence="1" type="ORF">K469DRAFT_604595</name>
</gene>
<evidence type="ECO:0000313" key="1">
    <source>
        <dbReference type="EMBL" id="KAF2177122.1"/>
    </source>
</evidence>
<keyword evidence="2" id="KW-1185">Reference proteome</keyword>
<feature type="non-terminal residue" evidence="1">
    <location>
        <position position="1"/>
    </location>
</feature>
<dbReference type="Proteomes" id="UP000800200">
    <property type="component" value="Unassembled WGS sequence"/>
</dbReference>
<dbReference type="EMBL" id="ML994694">
    <property type="protein sequence ID" value="KAF2177122.1"/>
    <property type="molecule type" value="Genomic_DNA"/>
</dbReference>
<dbReference type="AlphaFoldDB" id="A0A6A6DFF9"/>
<name>A0A6A6DFF9_9PEZI</name>
<evidence type="ECO:0000313" key="2">
    <source>
        <dbReference type="Proteomes" id="UP000800200"/>
    </source>
</evidence>